<evidence type="ECO:0000313" key="4">
    <source>
        <dbReference type="EMBL" id="CAB3259370.1"/>
    </source>
</evidence>
<dbReference type="Pfam" id="PF01344">
    <property type="entry name" value="Kelch_1"/>
    <property type="match status" value="2"/>
</dbReference>
<dbReference type="EMBL" id="LR786250">
    <property type="protein sequence ID" value="CAB3259370.1"/>
    <property type="molecule type" value="mRNA"/>
</dbReference>
<dbReference type="InterPro" id="IPR017096">
    <property type="entry name" value="BTB-kelch_protein"/>
</dbReference>
<dbReference type="Pfam" id="PF00651">
    <property type="entry name" value="BTB"/>
    <property type="match status" value="1"/>
</dbReference>
<dbReference type="PANTHER" id="PTHR45632">
    <property type="entry name" value="LD33804P"/>
    <property type="match status" value="1"/>
</dbReference>
<organism evidence="4">
    <name type="scientific">Phallusia mammillata</name>
    <dbReference type="NCBI Taxonomy" id="59560"/>
    <lineage>
        <taxon>Eukaryota</taxon>
        <taxon>Metazoa</taxon>
        <taxon>Chordata</taxon>
        <taxon>Tunicata</taxon>
        <taxon>Ascidiacea</taxon>
        <taxon>Phlebobranchia</taxon>
        <taxon>Ascidiidae</taxon>
        <taxon>Phallusia</taxon>
    </lineage>
</organism>
<dbReference type="GO" id="GO:0005737">
    <property type="term" value="C:cytoplasm"/>
    <property type="evidence" value="ECO:0007669"/>
    <property type="project" value="UniProtKB-ARBA"/>
</dbReference>
<dbReference type="InterPro" id="IPR011333">
    <property type="entry name" value="SKP1/BTB/POZ_sf"/>
</dbReference>
<evidence type="ECO:0000256" key="2">
    <source>
        <dbReference type="ARBA" id="ARBA00022737"/>
    </source>
</evidence>
<dbReference type="SMART" id="SM00225">
    <property type="entry name" value="BTB"/>
    <property type="match status" value="1"/>
</dbReference>
<dbReference type="SUPFAM" id="SSF117281">
    <property type="entry name" value="Kelch motif"/>
    <property type="match status" value="1"/>
</dbReference>
<dbReference type="InterPro" id="IPR006652">
    <property type="entry name" value="Kelch_1"/>
</dbReference>
<dbReference type="Gene3D" id="1.25.40.420">
    <property type="match status" value="1"/>
</dbReference>
<name>A0A6F9DFD1_9ASCI</name>
<dbReference type="InterPro" id="IPR015915">
    <property type="entry name" value="Kelch-typ_b-propeller"/>
</dbReference>
<dbReference type="Gene3D" id="3.30.710.10">
    <property type="entry name" value="Potassium Channel Kv1.1, Chain A"/>
    <property type="match status" value="1"/>
</dbReference>
<dbReference type="PANTHER" id="PTHR45632:SF17">
    <property type="entry name" value="KELCH-LIKE PROTEIN 31"/>
    <property type="match status" value="1"/>
</dbReference>
<dbReference type="InterPro" id="IPR011705">
    <property type="entry name" value="BACK"/>
</dbReference>
<keyword evidence="2" id="KW-0677">Repeat</keyword>
<dbReference type="PROSITE" id="PS50097">
    <property type="entry name" value="BTB"/>
    <property type="match status" value="1"/>
</dbReference>
<sequence length="571" mass="64566">MPASNVDFQECKQTIKEAHGARLLDILNADRKSRQILCDGKLCCKGKNYFVHKCVLSSFSDYFKTMFRTEMREKYEDAIILDRISHDRLKVILDYLYTGYVEVTADNVFNLLEDAEYAQIEELKRHCSKYLLEMITVENCLRVRAYSKRYNLPEALEKCNLTFADDYMLLFNHEDFGNLEVDDIADLIKNKKRECSEYSVFCAIVRWVRKDIASREELFADLFMLIDLSKVSDDLLNEIRVEELVRNNIQCSNRLVDLLGERILLPAPDLVCSPSGNVAEFDGVITQPSFVLIGGRASSCQCGIYDTKTHQYRSLPMLSHPRYAAAAVTVGEKLLAIGGSSFHTFFTASHKQVELLDLNRPDCWKTLQNLNEPRRALAATVIDGLVYACGGRSYSTFYSSCEKYDIQADRWNSITDMAKRRAYHAVVQLDGSLFCIGGHDGKITLASCESYDLQKDSWATFNDMNDSREGLAAVVLDGKIYAIGGFNGTRQVATVEAYDPRTDEWSYVAPLNVVRSRHGACVVDGKIYVAGGYDNKSAPLRSVEVYDTTNNKWTVEFDLVKANLLISLVAV</sequence>
<dbReference type="InterPro" id="IPR000210">
    <property type="entry name" value="BTB/POZ_dom"/>
</dbReference>
<gene>
    <name evidence="4" type="primary">Klhl12-006</name>
</gene>
<dbReference type="PIRSF" id="PIRSF037037">
    <property type="entry name" value="Kelch-like_protein_gigaxonin"/>
    <property type="match status" value="1"/>
</dbReference>
<protein>
    <submittedName>
        <fullName evidence="4">Kelch-like protein 12</fullName>
    </submittedName>
</protein>
<dbReference type="SMART" id="SM00875">
    <property type="entry name" value="BACK"/>
    <property type="match status" value="1"/>
</dbReference>
<dbReference type="SMART" id="SM00612">
    <property type="entry name" value="Kelch"/>
    <property type="match status" value="6"/>
</dbReference>
<dbReference type="Gene3D" id="2.120.10.80">
    <property type="entry name" value="Kelch-type beta propeller"/>
    <property type="match status" value="1"/>
</dbReference>
<dbReference type="Pfam" id="PF07707">
    <property type="entry name" value="BACK"/>
    <property type="match status" value="1"/>
</dbReference>
<evidence type="ECO:0000259" key="3">
    <source>
        <dbReference type="PROSITE" id="PS50097"/>
    </source>
</evidence>
<reference evidence="4" key="1">
    <citation type="submission" date="2020-04" db="EMBL/GenBank/DDBJ databases">
        <authorList>
            <person name="Neveu A P."/>
        </authorList>
    </citation>
    <scope>NUCLEOTIDE SEQUENCE</scope>
    <source>
        <tissue evidence="4">Whole embryo</tissue>
    </source>
</reference>
<dbReference type="AlphaFoldDB" id="A0A6F9DFD1"/>
<keyword evidence="1" id="KW-0880">Kelch repeat</keyword>
<evidence type="ECO:0000256" key="1">
    <source>
        <dbReference type="ARBA" id="ARBA00022441"/>
    </source>
</evidence>
<accession>A0A6F9DFD1</accession>
<feature type="domain" description="BTB" evidence="3">
    <location>
        <begin position="38"/>
        <end position="105"/>
    </location>
</feature>
<proteinExistence type="evidence at transcript level"/>
<dbReference type="Pfam" id="PF24681">
    <property type="entry name" value="Kelch_KLHDC2_KLHL20_DRC7"/>
    <property type="match status" value="1"/>
</dbReference>
<dbReference type="SUPFAM" id="SSF54695">
    <property type="entry name" value="POZ domain"/>
    <property type="match status" value="1"/>
</dbReference>